<reference evidence="2" key="1">
    <citation type="submission" date="2020-07" db="EMBL/GenBank/DDBJ databases">
        <title>Chryseobacterium sp. CX-624.</title>
        <authorList>
            <person name="Yang C."/>
        </authorList>
    </citation>
    <scope>NUCLEOTIDE SEQUENCE</scope>
    <source>
        <strain evidence="2">CX-624</strain>
    </source>
</reference>
<dbReference type="Proteomes" id="UP000539710">
    <property type="component" value="Unassembled WGS sequence"/>
</dbReference>
<gene>
    <name evidence="2" type="ORF">H1R16_02985</name>
    <name evidence="1" type="ORF">H2507_00290</name>
</gene>
<evidence type="ECO:0008006" key="5">
    <source>
        <dbReference type="Google" id="ProtNLM"/>
    </source>
</evidence>
<reference evidence="1" key="4">
    <citation type="submission" date="2020-07" db="EMBL/GenBank/DDBJ databases">
        <authorList>
            <person name="Yang C."/>
        </authorList>
    </citation>
    <scope>NUCLEOTIDE SEQUENCE</scope>
    <source>
        <strain evidence="1">Cx-624</strain>
    </source>
</reference>
<keyword evidence="4" id="KW-1185">Reference proteome</keyword>
<dbReference type="InterPro" id="IPR029058">
    <property type="entry name" value="AB_hydrolase_fold"/>
</dbReference>
<reference evidence="4" key="3">
    <citation type="submission" date="2020-07" db="EMBL/GenBank/DDBJ databases">
        <title>Flavobacterium sp. xlx-214.</title>
        <authorList>
            <person name="Yang C."/>
        </authorList>
    </citation>
    <scope>NUCLEOTIDE SEQUENCE [LARGE SCALE GENOMIC DNA]</scope>
    <source>
        <strain evidence="4">CX-624</strain>
    </source>
</reference>
<dbReference type="SUPFAM" id="SSF53474">
    <property type="entry name" value="alpha/beta-Hydrolases"/>
    <property type="match status" value="1"/>
</dbReference>
<dbReference type="KEGG" id="cbau:H1R16_02985"/>
<evidence type="ECO:0000313" key="3">
    <source>
        <dbReference type="Proteomes" id="UP000515349"/>
    </source>
</evidence>
<accession>A0A7D7QWN7</accession>
<name>A0A7D7QWN7_9FLAO</name>
<protein>
    <recommendedName>
        <fullName evidence="5">Alpha/beta hydrolase</fullName>
    </recommendedName>
</protein>
<evidence type="ECO:0000313" key="1">
    <source>
        <dbReference type="EMBL" id="MBA5245600.1"/>
    </source>
</evidence>
<organism evidence="2 3">
    <name type="scientific">Marnyiella aurantia</name>
    <dbReference type="NCBI Taxonomy" id="2758037"/>
    <lineage>
        <taxon>Bacteria</taxon>
        <taxon>Pseudomonadati</taxon>
        <taxon>Bacteroidota</taxon>
        <taxon>Flavobacteriia</taxon>
        <taxon>Flavobacteriales</taxon>
        <taxon>Weeksellaceae</taxon>
        <taxon>Marnyiella</taxon>
    </lineage>
</organism>
<evidence type="ECO:0000313" key="4">
    <source>
        <dbReference type="Proteomes" id="UP000539710"/>
    </source>
</evidence>
<dbReference type="RefSeq" id="WP_181885727.1">
    <property type="nucleotide sequence ID" value="NZ_CP059472.1"/>
</dbReference>
<proteinExistence type="predicted"/>
<dbReference type="Gene3D" id="3.40.50.1820">
    <property type="entry name" value="alpha/beta hydrolase"/>
    <property type="match status" value="1"/>
</dbReference>
<dbReference type="Proteomes" id="UP000515349">
    <property type="component" value="Chromosome"/>
</dbReference>
<dbReference type="EMBL" id="JACEUX010000001">
    <property type="protein sequence ID" value="MBA5245600.1"/>
    <property type="molecule type" value="Genomic_DNA"/>
</dbReference>
<evidence type="ECO:0000313" key="2">
    <source>
        <dbReference type="EMBL" id="QMS98990.1"/>
    </source>
</evidence>
<reference evidence="3" key="2">
    <citation type="submission" date="2020-07" db="EMBL/GenBank/DDBJ databases">
        <title>Chryseobacterium sp.cx-624.</title>
        <authorList>
            <person name="Yang C."/>
        </authorList>
    </citation>
    <scope>NUCLEOTIDE SEQUENCE [LARGE SCALE GENOMIC DNA]</scope>
    <source>
        <strain evidence="3">cx-624</strain>
    </source>
</reference>
<sequence length="173" mass="20169">MKKTLLYIHGYGSDHNSRKFLDLKNYFGQEYTYHCLEWMVESDIKYLLRLALKKCENISQLAIIGDSTGANLAYQLRELRKVPADQLILLSPLLDITARLRDIPFPKAFEDQLIKITKPQNALIIASREDEVINQTGIFNQTNNQFVLHEVKDGHRLQKFQEYLPVIKNYLSK</sequence>
<dbReference type="AlphaFoldDB" id="A0A7D7QWN7"/>
<dbReference type="EMBL" id="CP059472">
    <property type="protein sequence ID" value="QMS98990.1"/>
    <property type="molecule type" value="Genomic_DNA"/>
</dbReference>